<dbReference type="InterPro" id="IPR052732">
    <property type="entry name" value="Cell-binding_unc_protein"/>
</dbReference>
<feature type="region of interest" description="Disordered" evidence="1">
    <location>
        <begin position="1"/>
        <end position="20"/>
    </location>
</feature>
<dbReference type="PANTHER" id="PTHR43883">
    <property type="entry name" value="SLR0207 PROTEIN"/>
    <property type="match status" value="1"/>
</dbReference>
<dbReference type="Pfam" id="PF13671">
    <property type="entry name" value="AAA_33"/>
    <property type="match status" value="1"/>
</dbReference>
<organism evidence="2 3">
    <name type="scientific">Nocardioides panacihumi</name>
    <dbReference type="NCBI Taxonomy" id="400774"/>
    <lineage>
        <taxon>Bacteria</taxon>
        <taxon>Bacillati</taxon>
        <taxon>Actinomycetota</taxon>
        <taxon>Actinomycetes</taxon>
        <taxon>Propionibacteriales</taxon>
        <taxon>Nocardioidaceae</taxon>
        <taxon>Nocardioides</taxon>
    </lineage>
</organism>
<evidence type="ECO:0000313" key="3">
    <source>
        <dbReference type="Proteomes" id="UP001500571"/>
    </source>
</evidence>
<dbReference type="SUPFAM" id="SSF52540">
    <property type="entry name" value="P-loop containing nucleoside triphosphate hydrolases"/>
    <property type="match status" value="1"/>
</dbReference>
<proteinExistence type="predicted"/>
<dbReference type="InterPro" id="IPR011009">
    <property type="entry name" value="Kinase-like_dom_sf"/>
</dbReference>
<dbReference type="Proteomes" id="UP001500571">
    <property type="component" value="Unassembled WGS sequence"/>
</dbReference>
<gene>
    <name evidence="2" type="ORF">GCM10009798_39890</name>
</gene>
<reference evidence="2 3" key="1">
    <citation type="journal article" date="2019" name="Int. J. Syst. Evol. Microbiol.">
        <title>The Global Catalogue of Microorganisms (GCM) 10K type strain sequencing project: providing services to taxonomists for standard genome sequencing and annotation.</title>
        <authorList>
            <consortium name="The Broad Institute Genomics Platform"/>
            <consortium name="The Broad Institute Genome Sequencing Center for Infectious Disease"/>
            <person name="Wu L."/>
            <person name="Ma J."/>
        </authorList>
    </citation>
    <scope>NUCLEOTIDE SEQUENCE [LARGE SCALE GENOMIC DNA]</scope>
    <source>
        <strain evidence="2 3">JCM 15309</strain>
    </source>
</reference>
<protein>
    <submittedName>
        <fullName evidence="2">AAA family ATPase</fullName>
    </submittedName>
</protein>
<accession>A0ABN2RU75</accession>
<dbReference type="Gene3D" id="3.90.1200.10">
    <property type="match status" value="1"/>
</dbReference>
<dbReference type="InterPro" id="IPR027417">
    <property type="entry name" value="P-loop_NTPase"/>
</dbReference>
<keyword evidence="3" id="KW-1185">Reference proteome</keyword>
<dbReference type="EMBL" id="BAAAPB010000005">
    <property type="protein sequence ID" value="GAA1974675.1"/>
    <property type="molecule type" value="Genomic_DNA"/>
</dbReference>
<name>A0ABN2RU75_9ACTN</name>
<feature type="compositionally biased region" description="Basic and acidic residues" evidence="1">
    <location>
        <begin position="1"/>
        <end position="15"/>
    </location>
</feature>
<evidence type="ECO:0000313" key="2">
    <source>
        <dbReference type="EMBL" id="GAA1974675.1"/>
    </source>
</evidence>
<dbReference type="PANTHER" id="PTHR43883:SF1">
    <property type="entry name" value="GLUCONOKINASE"/>
    <property type="match status" value="1"/>
</dbReference>
<dbReference type="Gene3D" id="3.40.50.300">
    <property type="entry name" value="P-loop containing nucleotide triphosphate hydrolases"/>
    <property type="match status" value="1"/>
</dbReference>
<dbReference type="SUPFAM" id="SSF56112">
    <property type="entry name" value="Protein kinase-like (PK-like)"/>
    <property type="match status" value="1"/>
</dbReference>
<evidence type="ECO:0000256" key="1">
    <source>
        <dbReference type="SAM" id="MobiDB-lite"/>
    </source>
</evidence>
<sequence length="512" mass="56485">MEVRIERGGTGRRESVMSSRAGSALTGEPYVVLRETHSAVVLLVGSRAFKFKKPVDLGFLDFSTLARREDACHREVELNRRLAPDVYDGVGQVRDEDGRTIEHLVLMRRMPDSRRLSRLVATGVPVDDELRQVARLVADFHTRCRTGPDVDAAGMRSSVARRWQNNFDESRAFRGQVLAPQAYDEVERLSARFLAGRDALFADRIARGAVVDGHGDLLADDIFCLPDGPRILDCLDFDDTLRFMDRIDDVACLVMDLERLGSPAVGRRFRELYVEMSGDRAPASLIEHYVGYRAFMRAKVTSMRAGQSAGARAEAQLLLDIAVRHLVQGAVSLIMVGGTPGTGKTTAAAALADELGAVVLSSDRVRKELAGLPAEAPQPAAFGEGIYTEEWSDRTHRELMRRAASLLSLGESVIIDATWADAGRRRAARELADASASQVVELRCDAPDKLADTRVGAREAGVSDADREIARELRTRFDPWPEARRVRTMGPIEETVRIMRDRVRPRPAEAAG</sequence>
<comment type="caution">
    <text evidence="2">The sequence shown here is derived from an EMBL/GenBank/DDBJ whole genome shotgun (WGS) entry which is preliminary data.</text>
</comment>